<feature type="domain" description="Fatty acid desaturase" evidence="2">
    <location>
        <begin position="51"/>
        <end position="275"/>
    </location>
</feature>
<feature type="transmembrane region" description="Helical" evidence="1">
    <location>
        <begin position="82"/>
        <end position="102"/>
    </location>
</feature>
<dbReference type="GO" id="GO:0042284">
    <property type="term" value="F:sphingolipid delta-4 desaturase activity"/>
    <property type="evidence" value="ECO:0007669"/>
    <property type="project" value="TreeGrafter"/>
</dbReference>
<sequence>MDHKAFLTSLSAAQRDDLTTRSDAKGLRHLVGHWGAIALCLNLILFKVPLWQAIMVVQGVLLVFLFTLLHETSHKTPFASGWINDVVGHICGFVLFLPSNWFRYFHFAHHRFTQIPDKDPEMEAPKPQSRGEYIRHVSGIPVWISHFKTLIGNAVGAQHADYIPTARRGKIKTEARLYLAGYTLLLGLSIWLDSTVLIYIWLLPILLGQPFLRLYLLAEHGRCPTVANMFENTRTTFTNRLVRAIAWNMPFHTEHHTYPSVPFHKLPELHVLAKPHLMVSEDGYAEFNKNYIREALD</sequence>
<dbReference type="OrthoDB" id="9769653at2"/>
<dbReference type="PANTHER" id="PTHR12879">
    <property type="entry name" value="SPHINGOLIPID DELTA 4 DESATURASE/C-4 HYDROXYLASE PROTEIN DES2"/>
    <property type="match status" value="1"/>
</dbReference>
<evidence type="ECO:0000313" key="4">
    <source>
        <dbReference type="Proteomes" id="UP000220034"/>
    </source>
</evidence>
<keyword evidence="1" id="KW-0812">Transmembrane</keyword>
<keyword evidence="4" id="KW-1185">Reference proteome</keyword>
<evidence type="ECO:0000259" key="2">
    <source>
        <dbReference type="Pfam" id="PF00487"/>
    </source>
</evidence>
<dbReference type="AlphaFoldDB" id="A0A2C9CSH2"/>
<reference evidence="4" key="1">
    <citation type="submission" date="2017-09" db="EMBL/GenBank/DDBJ databases">
        <authorList>
            <person name="Varghese N."/>
            <person name="Submissions S."/>
        </authorList>
    </citation>
    <scope>NUCLEOTIDE SEQUENCE [LARGE SCALE GENOMIC DNA]</scope>
    <source>
        <strain evidence="4">C7</strain>
    </source>
</reference>
<keyword evidence="1" id="KW-0472">Membrane</keyword>
<organism evidence="3 4">
    <name type="scientific">Pontivivens marinum</name>
    <dbReference type="NCBI Taxonomy" id="1690039"/>
    <lineage>
        <taxon>Bacteria</taxon>
        <taxon>Pseudomonadati</taxon>
        <taxon>Pseudomonadota</taxon>
        <taxon>Alphaproteobacteria</taxon>
        <taxon>Rhodobacterales</taxon>
        <taxon>Paracoccaceae</taxon>
        <taxon>Pontivivens</taxon>
    </lineage>
</organism>
<dbReference type="Proteomes" id="UP000220034">
    <property type="component" value="Unassembled WGS sequence"/>
</dbReference>
<gene>
    <name evidence="3" type="ORF">SAMN06273572_103196</name>
</gene>
<protein>
    <submittedName>
        <fullName evidence="3">Fatty acid desaturase</fullName>
    </submittedName>
</protein>
<dbReference type="Pfam" id="PF00487">
    <property type="entry name" value="FA_desaturase"/>
    <property type="match status" value="1"/>
</dbReference>
<dbReference type="GO" id="GO:0016020">
    <property type="term" value="C:membrane"/>
    <property type="evidence" value="ECO:0007669"/>
    <property type="project" value="GOC"/>
</dbReference>
<evidence type="ECO:0000313" key="3">
    <source>
        <dbReference type="EMBL" id="SOH94168.1"/>
    </source>
</evidence>
<feature type="transmembrane region" description="Helical" evidence="1">
    <location>
        <begin position="175"/>
        <end position="192"/>
    </location>
</feature>
<dbReference type="InterPro" id="IPR005804">
    <property type="entry name" value="FA_desaturase_dom"/>
</dbReference>
<evidence type="ECO:0000256" key="1">
    <source>
        <dbReference type="SAM" id="Phobius"/>
    </source>
</evidence>
<keyword evidence="1" id="KW-1133">Transmembrane helix</keyword>
<name>A0A2C9CSH2_9RHOB</name>
<dbReference type="GO" id="GO:0046513">
    <property type="term" value="P:ceramide biosynthetic process"/>
    <property type="evidence" value="ECO:0007669"/>
    <property type="project" value="TreeGrafter"/>
</dbReference>
<dbReference type="EMBL" id="OCTN01000003">
    <property type="protein sequence ID" value="SOH94168.1"/>
    <property type="molecule type" value="Genomic_DNA"/>
</dbReference>
<dbReference type="PANTHER" id="PTHR12879:SF8">
    <property type="entry name" value="SPHINGOLIPID DELTA(4)-DESATURASE DES1"/>
    <property type="match status" value="1"/>
</dbReference>
<accession>A0A2C9CSH2</accession>
<feature type="transmembrane region" description="Helical" evidence="1">
    <location>
        <begin position="53"/>
        <end position="70"/>
    </location>
</feature>
<proteinExistence type="predicted"/>
<dbReference type="RefSeq" id="WP_097929723.1">
    <property type="nucleotide sequence ID" value="NZ_OCTN01000003.1"/>
</dbReference>
<feature type="transmembrane region" description="Helical" evidence="1">
    <location>
        <begin position="31"/>
        <end position="46"/>
    </location>
</feature>